<dbReference type="SMART" id="SM00020">
    <property type="entry name" value="Tryp_SPc"/>
    <property type="match status" value="1"/>
</dbReference>
<dbReference type="InterPro" id="IPR001254">
    <property type="entry name" value="Trypsin_dom"/>
</dbReference>
<keyword evidence="6 9" id="KW-0720">Serine protease</keyword>
<keyword evidence="4 10" id="KW-0732">Signal</keyword>
<dbReference type="FunFam" id="2.40.10.10:FF:000146">
    <property type="entry name" value="Serine protease 53"/>
    <property type="match status" value="1"/>
</dbReference>
<evidence type="ECO:0000256" key="5">
    <source>
        <dbReference type="ARBA" id="ARBA00022801"/>
    </source>
</evidence>
<evidence type="ECO:0000256" key="4">
    <source>
        <dbReference type="ARBA" id="ARBA00022729"/>
    </source>
</evidence>
<evidence type="ECO:0000256" key="6">
    <source>
        <dbReference type="ARBA" id="ARBA00022825"/>
    </source>
</evidence>
<comment type="subcellular location">
    <subcellularLocation>
        <location evidence="1">Secreted</location>
    </subcellularLocation>
</comment>
<protein>
    <submittedName>
        <fullName evidence="12">Putative trypsin-like serine protease</fullName>
    </submittedName>
</protein>
<evidence type="ECO:0000313" key="12">
    <source>
        <dbReference type="EMBL" id="NIE46707.1"/>
    </source>
</evidence>
<reference evidence="12" key="1">
    <citation type="submission" date="2020-03" db="EMBL/GenBank/DDBJ databases">
        <title>A transcriptome and proteome of the tick Rhipicephalus microplus shaped by the genetic composition of its hosts and developmental stage.</title>
        <authorList>
            <person name="Garcia G.R."/>
            <person name="Ribeiro J.M.C."/>
            <person name="Maruyama S.R."/>
            <person name="Gardinasse L.G."/>
            <person name="Nelson K."/>
            <person name="Ferreira B.R."/>
            <person name="Andrade T.G."/>
            <person name="Santos I.K.F.M."/>
        </authorList>
    </citation>
    <scope>NUCLEOTIDE SEQUENCE</scope>
    <source>
        <strain evidence="12">NSGR</strain>
        <tissue evidence="12">Salivary glands</tissue>
    </source>
</reference>
<dbReference type="PRINTS" id="PR00722">
    <property type="entry name" value="CHYMOTRYPSIN"/>
</dbReference>
<evidence type="ECO:0000256" key="1">
    <source>
        <dbReference type="ARBA" id="ARBA00004613"/>
    </source>
</evidence>
<dbReference type="InterPro" id="IPR001314">
    <property type="entry name" value="Peptidase_S1A"/>
</dbReference>
<dbReference type="VEuPathDB" id="VectorBase:LOC119165383"/>
<feature type="chain" id="PRO_5026305474" evidence="10">
    <location>
        <begin position="20"/>
        <end position="285"/>
    </location>
</feature>
<dbReference type="AlphaFoldDB" id="A0A6G5A9K4"/>
<evidence type="ECO:0000256" key="10">
    <source>
        <dbReference type="SAM" id="SignalP"/>
    </source>
</evidence>
<evidence type="ECO:0000256" key="3">
    <source>
        <dbReference type="ARBA" id="ARBA00022670"/>
    </source>
</evidence>
<dbReference type="InterPro" id="IPR033116">
    <property type="entry name" value="TRYPSIN_SER"/>
</dbReference>
<dbReference type="PANTHER" id="PTHR24264:SF65">
    <property type="entry name" value="SRCR DOMAIN-CONTAINING PROTEIN"/>
    <property type="match status" value="1"/>
</dbReference>
<organism evidence="12">
    <name type="scientific">Rhipicephalus microplus</name>
    <name type="common">Cattle tick</name>
    <name type="synonym">Boophilus microplus</name>
    <dbReference type="NCBI Taxonomy" id="6941"/>
    <lineage>
        <taxon>Eukaryota</taxon>
        <taxon>Metazoa</taxon>
        <taxon>Ecdysozoa</taxon>
        <taxon>Arthropoda</taxon>
        <taxon>Chelicerata</taxon>
        <taxon>Arachnida</taxon>
        <taxon>Acari</taxon>
        <taxon>Parasitiformes</taxon>
        <taxon>Ixodida</taxon>
        <taxon>Ixodoidea</taxon>
        <taxon>Ixodidae</taxon>
        <taxon>Rhipicephalinae</taxon>
        <taxon>Rhipicephalus</taxon>
        <taxon>Boophilus</taxon>
    </lineage>
</organism>
<evidence type="ECO:0000259" key="11">
    <source>
        <dbReference type="PROSITE" id="PS50240"/>
    </source>
</evidence>
<dbReference type="EMBL" id="GIKN01004434">
    <property type="protein sequence ID" value="NIE46707.1"/>
    <property type="molecule type" value="Transcribed_RNA"/>
</dbReference>
<dbReference type="PROSITE" id="PS00134">
    <property type="entry name" value="TRYPSIN_HIS"/>
    <property type="match status" value="1"/>
</dbReference>
<dbReference type="SUPFAM" id="SSF50494">
    <property type="entry name" value="Trypsin-like serine proteases"/>
    <property type="match status" value="1"/>
</dbReference>
<dbReference type="Gene3D" id="2.40.10.10">
    <property type="entry name" value="Trypsin-like serine proteases"/>
    <property type="match status" value="1"/>
</dbReference>
<keyword evidence="5 9" id="KW-0378">Hydrolase</keyword>
<dbReference type="PANTHER" id="PTHR24264">
    <property type="entry name" value="TRYPSIN-RELATED"/>
    <property type="match status" value="1"/>
</dbReference>
<evidence type="ECO:0000256" key="7">
    <source>
        <dbReference type="ARBA" id="ARBA00023145"/>
    </source>
</evidence>
<dbReference type="InterPro" id="IPR050127">
    <property type="entry name" value="Serine_Proteases_S1"/>
</dbReference>
<dbReference type="InterPro" id="IPR043504">
    <property type="entry name" value="Peptidase_S1_PA_chymotrypsin"/>
</dbReference>
<evidence type="ECO:0000256" key="8">
    <source>
        <dbReference type="ARBA" id="ARBA00023157"/>
    </source>
</evidence>
<dbReference type="Pfam" id="PF00089">
    <property type="entry name" value="Trypsin"/>
    <property type="match status" value="1"/>
</dbReference>
<evidence type="ECO:0000256" key="9">
    <source>
        <dbReference type="RuleBase" id="RU363034"/>
    </source>
</evidence>
<dbReference type="InterPro" id="IPR009003">
    <property type="entry name" value="Peptidase_S1_PA"/>
</dbReference>
<keyword evidence="2" id="KW-0964">Secreted</keyword>
<feature type="domain" description="Peptidase S1" evidence="11">
    <location>
        <begin position="36"/>
        <end position="275"/>
    </location>
</feature>
<evidence type="ECO:0000256" key="2">
    <source>
        <dbReference type="ARBA" id="ARBA00022525"/>
    </source>
</evidence>
<keyword evidence="8" id="KW-1015">Disulfide bond</keyword>
<name>A0A6G5A9K4_RHIMP</name>
<proteinExistence type="predicted"/>
<sequence length="285" mass="31945">MFRVGYAALFLPLIVQTYSEHINGPNCGKAMPFSRIVNGRKVLRDKMPWIVFVRTLFRLDETSTTMFCSGSIVSHSYIVTASHCLTLLHGGLPTSVVVYYNSSKTGDGPKVNVMRYARHPDFILAVYANDIAILQLEKPLKFDKFVSPVCLPRKPLNIAQKRLLIAGWGQTEEGGRDSEQLRYITKKELPFKKCKPMLHRKAKMNLNESIVICTSARNKDACMGDSGGPMTTWNKRGRSVLVGIVSFGYGCARDDEPSGYTRVATFVPWVLSTINHFQEASSERN</sequence>
<dbReference type="GO" id="GO:0004252">
    <property type="term" value="F:serine-type endopeptidase activity"/>
    <property type="evidence" value="ECO:0007669"/>
    <property type="project" value="InterPro"/>
</dbReference>
<dbReference type="GO" id="GO:0005615">
    <property type="term" value="C:extracellular space"/>
    <property type="evidence" value="ECO:0007669"/>
    <property type="project" value="TreeGrafter"/>
</dbReference>
<dbReference type="CDD" id="cd00190">
    <property type="entry name" value="Tryp_SPc"/>
    <property type="match status" value="1"/>
</dbReference>
<dbReference type="GO" id="GO:0006508">
    <property type="term" value="P:proteolysis"/>
    <property type="evidence" value="ECO:0007669"/>
    <property type="project" value="UniProtKB-KW"/>
</dbReference>
<accession>A0A6G5A9K4</accession>
<dbReference type="OrthoDB" id="6515605at2759"/>
<keyword evidence="7" id="KW-0865">Zymogen</keyword>
<dbReference type="PROSITE" id="PS50240">
    <property type="entry name" value="TRYPSIN_DOM"/>
    <property type="match status" value="1"/>
</dbReference>
<dbReference type="PROSITE" id="PS00135">
    <property type="entry name" value="TRYPSIN_SER"/>
    <property type="match status" value="1"/>
</dbReference>
<keyword evidence="3 9" id="KW-0645">Protease</keyword>
<feature type="signal peptide" evidence="10">
    <location>
        <begin position="1"/>
        <end position="19"/>
    </location>
</feature>
<dbReference type="InterPro" id="IPR018114">
    <property type="entry name" value="TRYPSIN_HIS"/>
</dbReference>